<keyword evidence="2" id="KW-1185">Reference proteome</keyword>
<gene>
    <name evidence="1" type="ORF">FGO68_gene15721</name>
</gene>
<name>A0A8J8N9G0_HALGN</name>
<dbReference type="Proteomes" id="UP000785679">
    <property type="component" value="Unassembled WGS sequence"/>
</dbReference>
<organism evidence="1 2">
    <name type="scientific">Halteria grandinella</name>
    <dbReference type="NCBI Taxonomy" id="5974"/>
    <lineage>
        <taxon>Eukaryota</taxon>
        <taxon>Sar</taxon>
        <taxon>Alveolata</taxon>
        <taxon>Ciliophora</taxon>
        <taxon>Intramacronucleata</taxon>
        <taxon>Spirotrichea</taxon>
        <taxon>Stichotrichia</taxon>
        <taxon>Sporadotrichida</taxon>
        <taxon>Halteriidae</taxon>
        <taxon>Halteria</taxon>
    </lineage>
</organism>
<evidence type="ECO:0000313" key="1">
    <source>
        <dbReference type="EMBL" id="TNV70768.1"/>
    </source>
</evidence>
<proteinExistence type="predicted"/>
<evidence type="ECO:0000313" key="2">
    <source>
        <dbReference type="Proteomes" id="UP000785679"/>
    </source>
</evidence>
<protein>
    <submittedName>
        <fullName evidence="1">Uncharacterized protein</fullName>
    </submittedName>
</protein>
<sequence length="100" mass="11100">MASLLELNRQQSQGSLAVSSTRIKPQCCSFANLSGLKRQLPNYKSWFPQLDETARALGSVQRPRGGQEWRGEAVEFGPNKIDRTIYCPAGKSQFGVKQQA</sequence>
<reference evidence="1" key="1">
    <citation type="submission" date="2019-06" db="EMBL/GenBank/DDBJ databases">
        <authorList>
            <person name="Zheng W."/>
        </authorList>
    </citation>
    <scope>NUCLEOTIDE SEQUENCE</scope>
    <source>
        <strain evidence="1">QDHG01</strain>
    </source>
</reference>
<accession>A0A8J8N9G0</accession>
<dbReference type="AlphaFoldDB" id="A0A8J8N9G0"/>
<dbReference type="EMBL" id="RRYP01033027">
    <property type="protein sequence ID" value="TNV70768.1"/>
    <property type="molecule type" value="Genomic_DNA"/>
</dbReference>
<comment type="caution">
    <text evidence="1">The sequence shown here is derived from an EMBL/GenBank/DDBJ whole genome shotgun (WGS) entry which is preliminary data.</text>
</comment>